<dbReference type="PANTHER" id="PTHR43355">
    <property type="entry name" value="FLAVIN REDUCTASE (NADPH)"/>
    <property type="match status" value="1"/>
</dbReference>
<dbReference type="Proteomes" id="UP001212498">
    <property type="component" value="Unassembled WGS sequence"/>
</dbReference>
<evidence type="ECO:0000313" key="2">
    <source>
        <dbReference type="EMBL" id="MDA0641160.1"/>
    </source>
</evidence>
<accession>A0ABT4SVS3</accession>
<dbReference type="InterPro" id="IPR051606">
    <property type="entry name" value="Polyketide_Oxido-like"/>
</dbReference>
<protein>
    <submittedName>
        <fullName evidence="2">NAD(P)H-binding protein</fullName>
    </submittedName>
</protein>
<dbReference type="SUPFAM" id="SSF51735">
    <property type="entry name" value="NAD(P)-binding Rossmann-fold domains"/>
    <property type="match status" value="1"/>
</dbReference>
<dbReference type="RefSeq" id="WP_271276159.1">
    <property type="nucleotide sequence ID" value="NZ_BAABFD010000016.1"/>
</dbReference>
<evidence type="ECO:0000259" key="1">
    <source>
        <dbReference type="Pfam" id="PF13460"/>
    </source>
</evidence>
<comment type="caution">
    <text evidence="2">The sequence shown here is derived from an EMBL/GenBank/DDBJ whole genome shotgun (WGS) entry which is preliminary data.</text>
</comment>
<keyword evidence="3" id="KW-1185">Reference proteome</keyword>
<sequence>MRLVIFGANGQTGRIATAQALAEGHAVTAVTRHPEEFPLDDPGLAVVKADARDGAAVDRVVAGHDAVISTLGVPYGSADTTTASEAVAAIVAAMTAHGLRRLVMVTSTGVPMKPPPGETLFYRKVIMPWLLRLGRPLYEDAGRAEEIVARSDLDWTVIRPAGLFDRTGVTDYTVGLPQLVGRFTSRRDLADALIREAVEDRNPRAVVEVITTEGTPNLYRMLVKEALHIG</sequence>
<dbReference type="InterPro" id="IPR016040">
    <property type="entry name" value="NAD(P)-bd_dom"/>
</dbReference>
<dbReference type="Gene3D" id="3.40.50.720">
    <property type="entry name" value="NAD(P)-binding Rossmann-like Domain"/>
    <property type="match status" value="1"/>
</dbReference>
<dbReference type="Pfam" id="PF13460">
    <property type="entry name" value="NAD_binding_10"/>
    <property type="match status" value="1"/>
</dbReference>
<gene>
    <name evidence="2" type="ORF">OUY24_11075</name>
</gene>
<proteinExistence type="predicted"/>
<organism evidence="2 3">
    <name type="scientific">Nonomuraea ferruginea</name>
    <dbReference type="NCBI Taxonomy" id="46174"/>
    <lineage>
        <taxon>Bacteria</taxon>
        <taxon>Bacillati</taxon>
        <taxon>Actinomycetota</taxon>
        <taxon>Actinomycetes</taxon>
        <taxon>Streptosporangiales</taxon>
        <taxon>Streptosporangiaceae</taxon>
        <taxon>Nonomuraea</taxon>
    </lineage>
</organism>
<dbReference type="PANTHER" id="PTHR43355:SF2">
    <property type="entry name" value="FLAVIN REDUCTASE (NADPH)"/>
    <property type="match status" value="1"/>
</dbReference>
<dbReference type="InterPro" id="IPR036291">
    <property type="entry name" value="NAD(P)-bd_dom_sf"/>
</dbReference>
<evidence type="ECO:0000313" key="3">
    <source>
        <dbReference type="Proteomes" id="UP001212498"/>
    </source>
</evidence>
<reference evidence="2 3" key="1">
    <citation type="submission" date="2022-11" db="EMBL/GenBank/DDBJ databases">
        <title>Nonomuraea corallina sp. nov., a new species of the genus Nonomuraea isolated from sea side sediment in Thai sea.</title>
        <authorList>
            <person name="Ngamcharungchit C."/>
            <person name="Matsumoto A."/>
            <person name="Suriyachadkun C."/>
            <person name="Panbangred W."/>
            <person name="Inahashi Y."/>
            <person name="Intra B."/>
        </authorList>
    </citation>
    <scope>NUCLEOTIDE SEQUENCE [LARGE SCALE GENOMIC DNA]</scope>
    <source>
        <strain evidence="2 3">DSM 43553</strain>
    </source>
</reference>
<dbReference type="EMBL" id="JAPNUD010000021">
    <property type="protein sequence ID" value="MDA0641160.1"/>
    <property type="molecule type" value="Genomic_DNA"/>
</dbReference>
<name>A0ABT4SVS3_9ACTN</name>
<feature type="domain" description="NAD(P)-binding" evidence="1">
    <location>
        <begin position="7"/>
        <end position="195"/>
    </location>
</feature>